<protein>
    <submittedName>
        <fullName evidence="1">Uncharacterized protein</fullName>
    </submittedName>
</protein>
<accession>A0A645CRD6</accession>
<comment type="caution">
    <text evidence="1">The sequence shown here is derived from an EMBL/GenBank/DDBJ whole genome shotgun (WGS) entry which is preliminary data.</text>
</comment>
<gene>
    <name evidence="1" type="ORF">SDC9_126499</name>
</gene>
<reference evidence="1" key="1">
    <citation type="submission" date="2019-08" db="EMBL/GenBank/DDBJ databases">
        <authorList>
            <person name="Kucharzyk K."/>
            <person name="Murdoch R.W."/>
            <person name="Higgins S."/>
            <person name="Loffler F."/>
        </authorList>
    </citation>
    <scope>NUCLEOTIDE SEQUENCE</scope>
</reference>
<evidence type="ECO:0000313" key="1">
    <source>
        <dbReference type="EMBL" id="MPM79465.1"/>
    </source>
</evidence>
<sequence length="113" mass="11591">MFTEILTVSPCVTVVFTKLTEETLITGPVTSSVSTTMISSFVGVVVTAELSTVRLVSPCSRLLSATPTVAYGSSSTVSSSVEIMIGSSGTKALPVCSIVSMVPVFSVSAAETF</sequence>
<dbReference type="EMBL" id="VSSQ01029362">
    <property type="protein sequence ID" value="MPM79465.1"/>
    <property type="molecule type" value="Genomic_DNA"/>
</dbReference>
<organism evidence="1">
    <name type="scientific">bioreactor metagenome</name>
    <dbReference type="NCBI Taxonomy" id="1076179"/>
    <lineage>
        <taxon>unclassified sequences</taxon>
        <taxon>metagenomes</taxon>
        <taxon>ecological metagenomes</taxon>
    </lineage>
</organism>
<dbReference type="AlphaFoldDB" id="A0A645CRD6"/>
<name>A0A645CRD6_9ZZZZ</name>
<proteinExistence type="predicted"/>